<reference evidence="2 3" key="1">
    <citation type="submission" date="2016-08" db="EMBL/GenBank/DDBJ databases">
        <title>Genome sequence of Clavibacter michiganensis subsp. michiganensis strain CASJ007.</title>
        <authorList>
            <person name="Thapa S.P."/>
            <person name="Coaker G."/>
        </authorList>
    </citation>
    <scope>NUCLEOTIDE SEQUENCE [LARGE SCALE GENOMIC DNA]</scope>
    <source>
        <strain evidence="2">CASJ007</strain>
    </source>
</reference>
<name>A0A251XFE3_CLAMM</name>
<dbReference type="InterPro" id="IPR000835">
    <property type="entry name" value="HTH_MarR-typ"/>
</dbReference>
<feature type="domain" description="HTH marR-type" evidence="1">
    <location>
        <begin position="3"/>
        <end position="137"/>
    </location>
</feature>
<keyword evidence="3" id="KW-1185">Reference proteome</keyword>
<dbReference type="RefSeq" id="WP_086506937.1">
    <property type="nucleotide sequence ID" value="NZ_JAMKYN010000004.1"/>
</dbReference>
<dbReference type="InterPro" id="IPR036390">
    <property type="entry name" value="WH_DNA-bd_sf"/>
</dbReference>
<sequence>MSAQEYFAALVRHETDLWNAVERRMRSDGAVSLARLEVLRVVAAVPDGARVQDVATGVGGSIAAASRLLDRLDADGLLLRAPHPTDRRSVRSRLSPAGEAALATSDGRFVEALDAVLGHADAAAISAGIAALERMQRALEAGR</sequence>
<dbReference type="PANTHER" id="PTHR33164:SF43">
    <property type="entry name" value="HTH-TYPE TRANSCRIPTIONAL REPRESSOR YETL"/>
    <property type="match status" value="1"/>
</dbReference>
<dbReference type="InterPro" id="IPR036388">
    <property type="entry name" value="WH-like_DNA-bd_sf"/>
</dbReference>
<dbReference type="GO" id="GO:0006950">
    <property type="term" value="P:response to stress"/>
    <property type="evidence" value="ECO:0007669"/>
    <property type="project" value="TreeGrafter"/>
</dbReference>
<dbReference type="GO" id="GO:0003700">
    <property type="term" value="F:DNA-binding transcription factor activity"/>
    <property type="evidence" value="ECO:0007669"/>
    <property type="project" value="InterPro"/>
</dbReference>
<evidence type="ECO:0000259" key="1">
    <source>
        <dbReference type="PROSITE" id="PS50995"/>
    </source>
</evidence>
<organism evidence="2 3">
    <name type="scientific">Clavibacter michiganensis subsp. michiganensis</name>
    <dbReference type="NCBI Taxonomy" id="33013"/>
    <lineage>
        <taxon>Bacteria</taxon>
        <taxon>Bacillati</taxon>
        <taxon>Actinomycetota</taxon>
        <taxon>Actinomycetes</taxon>
        <taxon>Micrococcales</taxon>
        <taxon>Microbacteriaceae</taxon>
        <taxon>Clavibacter</taxon>
    </lineage>
</organism>
<evidence type="ECO:0000313" key="2">
    <source>
        <dbReference type="EMBL" id="OUE01026.1"/>
    </source>
</evidence>
<dbReference type="PROSITE" id="PS50995">
    <property type="entry name" value="HTH_MARR_2"/>
    <property type="match status" value="1"/>
</dbReference>
<comment type="caution">
    <text evidence="2">The sequence shown here is derived from an EMBL/GenBank/DDBJ whole genome shotgun (WGS) entry which is preliminary data.</text>
</comment>
<protein>
    <submittedName>
        <fullName evidence="2">MarR family protein</fullName>
    </submittedName>
</protein>
<dbReference type="SUPFAM" id="SSF46785">
    <property type="entry name" value="Winged helix' DNA-binding domain"/>
    <property type="match status" value="1"/>
</dbReference>
<dbReference type="AlphaFoldDB" id="A0A251XFE3"/>
<accession>A0A251XFE3</accession>
<dbReference type="InterPro" id="IPR039422">
    <property type="entry name" value="MarR/SlyA-like"/>
</dbReference>
<evidence type="ECO:0000313" key="3">
    <source>
        <dbReference type="Proteomes" id="UP000195062"/>
    </source>
</evidence>
<dbReference type="SMART" id="SM00347">
    <property type="entry name" value="HTH_MARR"/>
    <property type="match status" value="1"/>
</dbReference>
<dbReference type="PANTHER" id="PTHR33164">
    <property type="entry name" value="TRANSCRIPTIONAL REGULATOR, MARR FAMILY"/>
    <property type="match status" value="1"/>
</dbReference>
<proteinExistence type="predicted"/>
<dbReference type="EMBL" id="MDHH01000004">
    <property type="protein sequence ID" value="OUE01026.1"/>
    <property type="molecule type" value="Genomic_DNA"/>
</dbReference>
<gene>
    <name evidence="2" type="ORF">CMMCAS07_16420</name>
</gene>
<dbReference type="Pfam" id="PF01047">
    <property type="entry name" value="MarR"/>
    <property type="match status" value="1"/>
</dbReference>
<dbReference type="Gene3D" id="1.10.10.10">
    <property type="entry name" value="Winged helix-like DNA-binding domain superfamily/Winged helix DNA-binding domain"/>
    <property type="match status" value="1"/>
</dbReference>
<dbReference type="Proteomes" id="UP000195062">
    <property type="component" value="Unassembled WGS sequence"/>
</dbReference>